<dbReference type="AlphaFoldDB" id="A0A6J4U772"/>
<gene>
    <name evidence="1" type="ORF">AVDCRST_MAG91-3791</name>
</gene>
<name>A0A6J4U772_9SPHN</name>
<accession>A0A6J4U772</accession>
<dbReference type="EMBL" id="CADCVX010000660">
    <property type="protein sequence ID" value="CAA9540292.1"/>
    <property type="molecule type" value="Genomic_DNA"/>
</dbReference>
<evidence type="ECO:0000313" key="1">
    <source>
        <dbReference type="EMBL" id="CAA9540292.1"/>
    </source>
</evidence>
<reference evidence="1" key="1">
    <citation type="submission" date="2020-02" db="EMBL/GenBank/DDBJ databases">
        <authorList>
            <person name="Meier V. D."/>
        </authorList>
    </citation>
    <scope>NUCLEOTIDE SEQUENCE</scope>
    <source>
        <strain evidence="1">AVDCRST_MAG91</strain>
    </source>
</reference>
<organism evidence="1">
    <name type="scientific">uncultured Sphingomonadaceae bacterium</name>
    <dbReference type="NCBI Taxonomy" id="169976"/>
    <lineage>
        <taxon>Bacteria</taxon>
        <taxon>Pseudomonadati</taxon>
        <taxon>Pseudomonadota</taxon>
        <taxon>Alphaproteobacteria</taxon>
        <taxon>Sphingomonadales</taxon>
        <taxon>Sphingomonadaceae</taxon>
        <taxon>environmental samples</taxon>
    </lineage>
</organism>
<protein>
    <submittedName>
        <fullName evidence="1">Uncharacterized protein</fullName>
    </submittedName>
</protein>
<sequence>KLILAPGQGTRLTGASKADRVWPSGMLDFDATPLSEAIGRANRYSRRKMRLADPGLAGLRVTGAFRIGDPVGLARSLAAAFDLRLEETADGHLSLGRKP</sequence>
<feature type="non-terminal residue" evidence="1">
    <location>
        <position position="1"/>
    </location>
</feature>
<proteinExistence type="predicted"/>